<gene>
    <name evidence="1" type="ORF">BF_0074</name>
</gene>
<organism evidence="1 2">
    <name type="scientific">Serratia phage BF</name>
    <dbReference type="NCBI Taxonomy" id="1962671"/>
    <lineage>
        <taxon>Viruses</taxon>
        <taxon>Duplodnaviria</taxon>
        <taxon>Heunggongvirae</taxon>
        <taxon>Uroviricota</taxon>
        <taxon>Caudoviricetes</taxon>
        <taxon>Eneladusvirus</taxon>
        <taxon>Eneladusvirus BF</taxon>
    </lineage>
</organism>
<name>A0A1S6UAY8_9CAUD</name>
<keyword evidence="2" id="KW-1185">Reference proteome</keyword>
<evidence type="ECO:0000313" key="1">
    <source>
        <dbReference type="EMBL" id="AQW88599.1"/>
    </source>
</evidence>
<protein>
    <submittedName>
        <fullName evidence="1">Uncharacterized protein</fullName>
    </submittedName>
</protein>
<proteinExistence type="predicted"/>
<evidence type="ECO:0000313" key="2">
    <source>
        <dbReference type="Proteomes" id="UP000221837"/>
    </source>
</evidence>
<sequence length="76" mass="9160">MHVNNPRRIDLTKVMYHEREFYLIPSSVLTVYDKIEMVRYVKAIGDTAFIVDNEMYFDEGAFFNLTMKYCDKYVFI</sequence>
<dbReference type="Proteomes" id="UP000221837">
    <property type="component" value="Genome"/>
</dbReference>
<reference evidence="1" key="1">
    <citation type="submission" date="2017-02" db="EMBL/GenBank/DDBJ databases">
        <title>Genome sequence of Serratia marcescens phage BF.</title>
        <authorList>
            <person name="Casey E."/>
            <person name="Fitzgerald B."/>
            <person name="Mahony J."/>
            <person name="Lugli G."/>
            <person name="Ventura M."/>
            <person name="van Sinderen D."/>
        </authorList>
    </citation>
    <scope>NUCLEOTIDE SEQUENCE [LARGE SCALE GENOMIC DNA]</scope>
</reference>
<dbReference type="OrthoDB" id="26861at10239"/>
<dbReference type="EMBL" id="KY630187">
    <property type="protein sequence ID" value="AQW88599.1"/>
    <property type="molecule type" value="Genomic_DNA"/>
</dbReference>
<accession>A0A1S6UAY8</accession>